<protein>
    <submittedName>
        <fullName evidence="1">Zinc transporter ZIP14-like</fullName>
    </submittedName>
</protein>
<dbReference type="PANTHER" id="PTHR12191">
    <property type="entry name" value="SOLUTE CARRIER FAMILY 39"/>
    <property type="match status" value="1"/>
</dbReference>
<dbReference type="GO" id="GO:0005385">
    <property type="term" value="F:zinc ion transmembrane transporter activity"/>
    <property type="evidence" value="ECO:0007669"/>
    <property type="project" value="TreeGrafter"/>
</dbReference>
<dbReference type="GO" id="GO:0071578">
    <property type="term" value="P:zinc ion import across plasma membrane"/>
    <property type="evidence" value="ECO:0007669"/>
    <property type="project" value="TreeGrafter"/>
</dbReference>
<dbReference type="PANTHER" id="PTHR12191:SF37">
    <property type="entry name" value="ZINC TRANSPORTER FOI"/>
    <property type="match status" value="1"/>
</dbReference>
<dbReference type="GO" id="GO:0140410">
    <property type="term" value="F:monoatomic cation:bicarbonate symporter activity"/>
    <property type="evidence" value="ECO:0007669"/>
    <property type="project" value="TreeGrafter"/>
</dbReference>
<keyword evidence="2" id="KW-1185">Reference proteome</keyword>
<organism evidence="1 2">
    <name type="scientific">Paramuricea clavata</name>
    <name type="common">Red gorgonian</name>
    <name type="synonym">Violescent sea-whip</name>
    <dbReference type="NCBI Taxonomy" id="317549"/>
    <lineage>
        <taxon>Eukaryota</taxon>
        <taxon>Metazoa</taxon>
        <taxon>Cnidaria</taxon>
        <taxon>Anthozoa</taxon>
        <taxon>Octocorallia</taxon>
        <taxon>Malacalcyonacea</taxon>
        <taxon>Plexauridae</taxon>
        <taxon>Paramuricea</taxon>
    </lineage>
</organism>
<name>A0A6S7K7H8_PARCT</name>
<gene>
    <name evidence="1" type="ORF">PACLA_8A016060</name>
</gene>
<reference evidence="1" key="1">
    <citation type="submission" date="2020-04" db="EMBL/GenBank/DDBJ databases">
        <authorList>
            <person name="Alioto T."/>
            <person name="Alioto T."/>
            <person name="Gomez Garrido J."/>
        </authorList>
    </citation>
    <scope>NUCLEOTIDE SEQUENCE</scope>
    <source>
        <strain evidence="1">A484AB</strain>
    </source>
</reference>
<dbReference type="OrthoDB" id="200954at2759"/>
<proteinExistence type="predicted"/>
<sequence>MSVWIAWLCAWRFFLLVSLTVTANTATIPAETLLKKFGTNNTMDAAQTAKLFQSMGMSNWDYNGSREESCSSSAYFQTTYSNNDGMVDKTGLADLCPAILYELSKDACQREAKQEEGNKSGGKEDVGKAWGFGILFVTVISMGSLLGAVMVPFMRKKIFQTILMAMISLAVGVLSGSGIFHLIPHVSFIFTKLGR</sequence>
<dbReference type="Proteomes" id="UP001152795">
    <property type="component" value="Unassembled WGS sequence"/>
</dbReference>
<dbReference type="GO" id="GO:0030003">
    <property type="term" value="P:intracellular monoatomic cation homeostasis"/>
    <property type="evidence" value="ECO:0007669"/>
    <property type="project" value="TreeGrafter"/>
</dbReference>
<dbReference type="InterPro" id="IPR050799">
    <property type="entry name" value="ZIP_Transporter"/>
</dbReference>
<evidence type="ECO:0000313" key="2">
    <source>
        <dbReference type="Proteomes" id="UP001152795"/>
    </source>
</evidence>
<dbReference type="AlphaFoldDB" id="A0A6S7K7H8"/>
<evidence type="ECO:0000313" key="1">
    <source>
        <dbReference type="EMBL" id="CAB4024193.1"/>
    </source>
</evidence>
<dbReference type="GO" id="GO:0005886">
    <property type="term" value="C:plasma membrane"/>
    <property type="evidence" value="ECO:0007669"/>
    <property type="project" value="TreeGrafter"/>
</dbReference>
<dbReference type="EMBL" id="CACRXK020012892">
    <property type="protein sequence ID" value="CAB4024193.1"/>
    <property type="molecule type" value="Genomic_DNA"/>
</dbReference>
<accession>A0A6S7K7H8</accession>
<comment type="caution">
    <text evidence="1">The sequence shown here is derived from an EMBL/GenBank/DDBJ whole genome shotgun (WGS) entry which is preliminary data.</text>
</comment>